<dbReference type="Proteomes" id="UP000714618">
    <property type="component" value="Unassembled WGS sequence"/>
</dbReference>
<proteinExistence type="predicted"/>
<name>A0A9N8PAP7_9PEZI</name>
<dbReference type="EMBL" id="CAIJEO010000002">
    <property type="protein sequence ID" value="CAD0087501.1"/>
    <property type="molecule type" value="Genomic_DNA"/>
</dbReference>
<evidence type="ECO:0000256" key="1">
    <source>
        <dbReference type="SAM" id="MobiDB-lite"/>
    </source>
</evidence>
<keyword evidence="3" id="KW-1185">Reference proteome</keyword>
<evidence type="ECO:0000313" key="2">
    <source>
        <dbReference type="EMBL" id="CAD0087501.1"/>
    </source>
</evidence>
<evidence type="ECO:0000313" key="3">
    <source>
        <dbReference type="Proteomes" id="UP000714618"/>
    </source>
</evidence>
<dbReference type="AlphaFoldDB" id="A0A9N8PAP7"/>
<reference evidence="2" key="1">
    <citation type="submission" date="2020-06" db="EMBL/GenBank/DDBJ databases">
        <authorList>
            <person name="Onetto C."/>
        </authorList>
    </citation>
    <scope>NUCLEOTIDE SEQUENCE</scope>
</reference>
<protein>
    <submittedName>
        <fullName evidence="2">Uncharacterized protein</fullName>
    </submittedName>
</protein>
<organism evidence="2 3">
    <name type="scientific">Aureobasidium mustum</name>
    <dbReference type="NCBI Taxonomy" id="2773714"/>
    <lineage>
        <taxon>Eukaryota</taxon>
        <taxon>Fungi</taxon>
        <taxon>Dikarya</taxon>
        <taxon>Ascomycota</taxon>
        <taxon>Pezizomycotina</taxon>
        <taxon>Dothideomycetes</taxon>
        <taxon>Dothideomycetidae</taxon>
        <taxon>Dothideales</taxon>
        <taxon>Saccotheciaceae</taxon>
        <taxon>Aureobasidium</taxon>
    </lineage>
</organism>
<gene>
    <name evidence="2" type="ORF">AWRI4233_LOCUS1422</name>
</gene>
<dbReference type="OrthoDB" id="3917952at2759"/>
<feature type="compositionally biased region" description="Polar residues" evidence="1">
    <location>
        <begin position="1"/>
        <end position="25"/>
    </location>
</feature>
<sequence>MSAAQDTATTGSADFSGATNTTVPEQSAGPPGDQTRGDPLPRGYEIKGLAKPGDYDHVDIYEGINLNENLEGAFNRVYLYMLEMWEQGKAAAAEEEATRLLGWGKVPVLYRAYAHIVSPSIVPLVSPMLTLRQVLAYGPMDNLWHACEAVKEAEWGVRNFGDQAVGLKLLAMANATLSDVRNSAAAAMNEPMEQAAAEASDKMDVDKPDVPAAGTGDKVATEVSTTLRLYVRIKVY</sequence>
<comment type="caution">
    <text evidence="2">The sequence shown here is derived from an EMBL/GenBank/DDBJ whole genome shotgun (WGS) entry which is preliminary data.</text>
</comment>
<accession>A0A9N8PAP7</accession>
<feature type="region of interest" description="Disordered" evidence="1">
    <location>
        <begin position="1"/>
        <end position="43"/>
    </location>
</feature>